<evidence type="ECO:0000313" key="4">
    <source>
        <dbReference type="EMBL" id="CAF3819959.1"/>
    </source>
</evidence>
<dbReference type="SUPFAM" id="SSF63829">
    <property type="entry name" value="Calcium-dependent phosphotriesterase"/>
    <property type="match status" value="1"/>
</dbReference>
<protein>
    <recommendedName>
        <fullName evidence="6">NHL repeat-containing protein</fullName>
    </recommendedName>
</protein>
<dbReference type="Pfam" id="PF01436">
    <property type="entry name" value="NHL"/>
    <property type="match status" value="2"/>
</dbReference>
<dbReference type="Gene3D" id="2.120.10.30">
    <property type="entry name" value="TolB, C-terminal domain"/>
    <property type="match status" value="4"/>
</dbReference>
<evidence type="ECO:0000313" key="3">
    <source>
        <dbReference type="EMBL" id="CAF1053443.1"/>
    </source>
</evidence>
<dbReference type="InterPro" id="IPR050952">
    <property type="entry name" value="TRIM-NHL_E3_ligases"/>
</dbReference>
<evidence type="ECO:0008006" key="6">
    <source>
        <dbReference type="Google" id="ProtNLM"/>
    </source>
</evidence>
<dbReference type="EMBL" id="CAJNOK010008079">
    <property type="protein sequence ID" value="CAF1053443.1"/>
    <property type="molecule type" value="Genomic_DNA"/>
</dbReference>
<feature type="repeat" description="NHL" evidence="2">
    <location>
        <begin position="251"/>
        <end position="290"/>
    </location>
</feature>
<proteinExistence type="predicted"/>
<accession>A0A8S2DTJ4</accession>
<organism evidence="3 5">
    <name type="scientific">Didymodactylos carnosus</name>
    <dbReference type="NCBI Taxonomy" id="1234261"/>
    <lineage>
        <taxon>Eukaryota</taxon>
        <taxon>Metazoa</taxon>
        <taxon>Spiralia</taxon>
        <taxon>Gnathifera</taxon>
        <taxon>Rotifera</taxon>
        <taxon>Eurotatoria</taxon>
        <taxon>Bdelloidea</taxon>
        <taxon>Philodinida</taxon>
        <taxon>Philodinidae</taxon>
        <taxon>Didymodactylos</taxon>
    </lineage>
</organism>
<name>A0A8S2DTJ4_9BILA</name>
<dbReference type="PANTHER" id="PTHR24104">
    <property type="entry name" value="E3 UBIQUITIN-PROTEIN LIGASE NHLRC1-RELATED"/>
    <property type="match status" value="1"/>
</dbReference>
<dbReference type="Proteomes" id="UP000682733">
    <property type="component" value="Unassembled WGS sequence"/>
</dbReference>
<evidence type="ECO:0000256" key="2">
    <source>
        <dbReference type="PROSITE-ProRule" id="PRU00504"/>
    </source>
</evidence>
<dbReference type="Proteomes" id="UP000677228">
    <property type="component" value="Unassembled WGS sequence"/>
</dbReference>
<evidence type="ECO:0000256" key="1">
    <source>
        <dbReference type="ARBA" id="ARBA00022737"/>
    </source>
</evidence>
<feature type="repeat" description="NHL" evidence="2">
    <location>
        <begin position="202"/>
        <end position="238"/>
    </location>
</feature>
<dbReference type="GO" id="GO:0008270">
    <property type="term" value="F:zinc ion binding"/>
    <property type="evidence" value="ECO:0007669"/>
    <property type="project" value="UniProtKB-KW"/>
</dbReference>
<gene>
    <name evidence="3" type="ORF">OVA965_LOCUS17055</name>
    <name evidence="4" type="ORF">TMI583_LOCUS17065</name>
</gene>
<dbReference type="PANTHER" id="PTHR24104:SF25">
    <property type="entry name" value="PROTEIN LIN-41"/>
    <property type="match status" value="1"/>
</dbReference>
<dbReference type="SUPFAM" id="SSF101898">
    <property type="entry name" value="NHL repeat"/>
    <property type="match status" value="2"/>
</dbReference>
<keyword evidence="1" id="KW-0677">Repeat</keyword>
<dbReference type="PROSITE" id="PS51125">
    <property type="entry name" value="NHL"/>
    <property type="match status" value="4"/>
</dbReference>
<reference evidence="3" key="1">
    <citation type="submission" date="2021-02" db="EMBL/GenBank/DDBJ databases">
        <authorList>
            <person name="Nowell W R."/>
        </authorList>
    </citation>
    <scope>NUCLEOTIDE SEQUENCE</scope>
</reference>
<feature type="repeat" description="NHL" evidence="2">
    <location>
        <begin position="518"/>
        <end position="554"/>
    </location>
</feature>
<feature type="non-terminal residue" evidence="3">
    <location>
        <position position="1"/>
    </location>
</feature>
<feature type="repeat" description="NHL" evidence="2">
    <location>
        <begin position="567"/>
        <end position="606"/>
    </location>
</feature>
<dbReference type="InterPro" id="IPR001258">
    <property type="entry name" value="NHL_repeat"/>
</dbReference>
<sequence>NLRWLPARQFSGLSRSSSMAMIRYTTTIILVLAITHLPQIETVYDVNSASIHLERRGKRELPPANLRSVCGETNSSMCTTFETAQTSCLPVSPICNAVCNTASLTTVASGLNNVYDIATNSGYLYVVNANKGNVEKFKLDNTPISKSQPTVVASNLVNPWGVYVTSTAVYVSDTFNHQIKQYPTGANPATGGVVVAGGYGSGSAQNQLSYPYGLFVDCGGNIYIADSHNNRIVRWAPGAKTGCTVAGNANGQAGSGLKELNLPIDVRFDNQGNMFVVDSNNYRVLKFVPGSSTGIVVAGNGQKANGFNTAIGFYIDACDTIYLGATRGVIKFPPGSNGTGVPVAEVGYTGGITVDNNGTLFIGVRGGNEVQTCKLSSGQVTQPPPTTAAPRLACPAIVTPQTSCLPVSPICNAVCNTASLTTVASGLNNVYDIATNSGYLYVVNANKGNVEKFKLDNTPISKSQPTVVASNLVNPWGVYVTSTAVYVSDTFNHQIKQYPTGANPATGGVVVAGGYGSGSAQNQLSYPYGLFVDCGGNIYIADSHNNRIVRWAPGAKTGCTVAGNANGQAGSGLKELNLPIDVRFDNQGNMFVVDSNNYRVLKFVPGSSTGIVVAGNGQKANGFNTAIGFYIDACDTIYLGATRGVIKFPPGSNGTGVPVAEVGYTGGITVDNNGTLFIGVRGGNEVQTCKLSSGQVTQPPPTTIKAGGLCTDTYGAPTFLETFGAGKSEYSSATPATLGFTTTYTEKGRPTPDGSFTIVNDVPHDYNTWINGTDHTGNAGGYMLLVNAAGTPGEVFRRTVSGLTSGIRYQFSAFISNINYGYNLIKPNINFDIVTATNDTVARMSSGDINETQTLQWQKVGMSFVSPLTTLTLVMVTNAPGGSGNDFVIDDISLAPCVQAGQGTQAPQSTTAPISTEPVTQALTSTRAPISKAQGVCTDVLRIPLLPHTFGSDKAEYSTLASAALSFSTTYTERK</sequence>
<comment type="caution">
    <text evidence="3">The sequence shown here is derived from an EMBL/GenBank/DDBJ whole genome shotgun (WGS) entry which is preliminary data.</text>
</comment>
<dbReference type="InterPro" id="IPR011042">
    <property type="entry name" value="6-blade_b-propeller_TolB-like"/>
</dbReference>
<dbReference type="CDD" id="cd05819">
    <property type="entry name" value="NHL"/>
    <property type="match status" value="2"/>
</dbReference>
<dbReference type="EMBL" id="CAJOBA010008092">
    <property type="protein sequence ID" value="CAF3819959.1"/>
    <property type="molecule type" value="Genomic_DNA"/>
</dbReference>
<dbReference type="AlphaFoldDB" id="A0A8S2DTJ4"/>
<evidence type="ECO:0000313" key="5">
    <source>
        <dbReference type="Proteomes" id="UP000677228"/>
    </source>
</evidence>